<feature type="region of interest" description="Disordered" evidence="1">
    <location>
        <begin position="21"/>
        <end position="49"/>
    </location>
</feature>
<dbReference type="AlphaFoldDB" id="A0A7T8GS55"/>
<gene>
    <name evidence="2" type="ORF">FKW44_021966</name>
</gene>
<organism evidence="2 3">
    <name type="scientific">Caligus rogercresseyi</name>
    <name type="common">Sea louse</name>
    <dbReference type="NCBI Taxonomy" id="217165"/>
    <lineage>
        <taxon>Eukaryota</taxon>
        <taxon>Metazoa</taxon>
        <taxon>Ecdysozoa</taxon>
        <taxon>Arthropoda</taxon>
        <taxon>Crustacea</taxon>
        <taxon>Multicrustacea</taxon>
        <taxon>Hexanauplia</taxon>
        <taxon>Copepoda</taxon>
        <taxon>Siphonostomatoida</taxon>
        <taxon>Caligidae</taxon>
        <taxon>Caligus</taxon>
    </lineage>
</organism>
<keyword evidence="3" id="KW-1185">Reference proteome</keyword>
<proteinExistence type="predicted"/>
<protein>
    <submittedName>
        <fullName evidence="2">Bloom syndrome protein -like protein</fullName>
    </submittedName>
</protein>
<evidence type="ECO:0000313" key="2">
    <source>
        <dbReference type="EMBL" id="QQP36770.1"/>
    </source>
</evidence>
<reference evidence="3" key="1">
    <citation type="submission" date="2021-01" db="EMBL/GenBank/DDBJ databases">
        <title>Caligus Genome Assembly.</title>
        <authorList>
            <person name="Gallardo-Escarate C."/>
        </authorList>
    </citation>
    <scope>NUCLEOTIDE SEQUENCE [LARGE SCALE GENOMIC DNA]</scope>
</reference>
<evidence type="ECO:0000256" key="1">
    <source>
        <dbReference type="SAM" id="MobiDB-lite"/>
    </source>
</evidence>
<sequence>MINSQSSTVWESLQIISSGTTMAGSGKIHAPNHTPLRDSREGICLSEAQ</sequence>
<dbReference type="Proteomes" id="UP000595437">
    <property type="component" value="Chromosome 16"/>
</dbReference>
<name>A0A7T8GS55_CALRO</name>
<dbReference type="EMBL" id="CP045905">
    <property type="protein sequence ID" value="QQP36770.1"/>
    <property type="molecule type" value="Genomic_DNA"/>
</dbReference>
<evidence type="ECO:0000313" key="3">
    <source>
        <dbReference type="Proteomes" id="UP000595437"/>
    </source>
</evidence>
<accession>A0A7T8GS55</accession>